<comment type="catalytic activity">
    <reaction evidence="17">
        <text>K(+)(in) = K(+)(out)</text>
        <dbReference type="Rhea" id="RHEA:29463"/>
        <dbReference type="ChEBI" id="CHEBI:29103"/>
    </reaction>
</comment>
<dbReference type="PRINTS" id="PR00252">
    <property type="entry name" value="NRIONCHANNEL"/>
</dbReference>
<feature type="signal peptide" evidence="19">
    <location>
        <begin position="1"/>
        <end position="20"/>
    </location>
</feature>
<keyword evidence="10" id="KW-1015">Disulfide bond</keyword>
<keyword evidence="11 24" id="KW-0675">Receptor</keyword>
<keyword evidence="6 19" id="KW-1133">Transmembrane helix</keyword>
<comment type="catalytic activity">
    <reaction evidence="18">
        <text>Na(+)(in) = Na(+)(out)</text>
        <dbReference type="Rhea" id="RHEA:34963"/>
        <dbReference type="ChEBI" id="CHEBI:29101"/>
    </reaction>
</comment>
<dbReference type="GO" id="GO:0045211">
    <property type="term" value="C:postsynaptic membrane"/>
    <property type="evidence" value="ECO:0007669"/>
    <property type="project" value="UniProtKB-SubCell"/>
</dbReference>
<evidence type="ECO:0000256" key="12">
    <source>
        <dbReference type="ARBA" id="ARBA00023180"/>
    </source>
</evidence>
<dbReference type="Gene3D" id="1.20.58.390">
    <property type="entry name" value="Neurotransmitter-gated ion-channel transmembrane domain"/>
    <property type="match status" value="2"/>
</dbReference>
<gene>
    <name evidence="24" type="primary">CHRNE</name>
</gene>
<feature type="compositionally biased region" description="Basic and acidic residues" evidence="20">
    <location>
        <begin position="303"/>
        <end position="312"/>
    </location>
</feature>
<dbReference type="InterPro" id="IPR006201">
    <property type="entry name" value="Neur_channel"/>
</dbReference>
<dbReference type="PRINTS" id="PR00254">
    <property type="entry name" value="NICOTINICR"/>
</dbReference>
<keyword evidence="7" id="KW-0770">Synapse</keyword>
<evidence type="ECO:0000259" key="22">
    <source>
        <dbReference type="Pfam" id="PF02932"/>
    </source>
</evidence>
<protein>
    <submittedName>
        <fullName evidence="24">Acetylcholine receptor subunit epsilon isoform X2</fullName>
    </submittedName>
</protein>
<evidence type="ECO:0000256" key="5">
    <source>
        <dbReference type="ARBA" id="ARBA00022729"/>
    </source>
</evidence>
<keyword evidence="12" id="KW-0325">Glycoprotein</keyword>
<evidence type="ECO:0000256" key="9">
    <source>
        <dbReference type="ARBA" id="ARBA00023136"/>
    </source>
</evidence>
<keyword evidence="2 19" id="KW-0813">Transport</keyword>
<evidence type="ECO:0000256" key="2">
    <source>
        <dbReference type="ARBA" id="ARBA00022448"/>
    </source>
</evidence>
<dbReference type="SUPFAM" id="SSF90112">
    <property type="entry name" value="Neurotransmitter-gated ion-channel transmembrane pore"/>
    <property type="match status" value="2"/>
</dbReference>
<dbReference type="Pfam" id="PF02932">
    <property type="entry name" value="Neur_chan_memb"/>
    <property type="match status" value="1"/>
</dbReference>
<sequence>MAVALLSALFLLQLLGRGEGKNEELRLYHHLFDNYDPGRRPVRQSEDTVTITFKVTLTNLISLNEKEETLTTSVWIGIDWHDYRLNYSKKDFGGVNPLRVPAKLVWLPEIVLENNIDGQFGVAHEANVLIDEGGSVSWLPPAIYRSTCAVEVTYFPFDWQNCSLVFRSQTYNAEEVEFVFAVDDEGETISKIDIDTEAYTENGEWAIDFCPGVIRRSSAGSADGPGATDVVYTLIIRRKPLFYIINIIVPCVLISGLVLLAYFLPAQGKESPQPQSQARFGGGEGHLLLLGAPSSRWPEMHRVHQRPTRPDRLLVPNRPENPRDVSERATAGQVLLELLPRLLGSGAPLEAPGASSPPRRASSVGILLRAEELILKKPRSELVFEGQRYRHGPWTAALCQSLGAAAPEIRCCVDAVNFVAESTRDQEATGEEVSDWMRMGKALDNICFWAALVLFSVGSSIIFLGGYFNQVPELPYPPCM</sequence>
<evidence type="ECO:0000256" key="16">
    <source>
        <dbReference type="ARBA" id="ARBA00034104"/>
    </source>
</evidence>
<comment type="function">
    <text evidence="1">After binding acetylcholine, the AChR responds by an extensive change in conformation that affects all subunits and leads to opening of an ion-conducting channel across the plasma membrane.</text>
</comment>
<comment type="subcellular location">
    <subcellularLocation>
        <location evidence="16">Postsynaptic cell membrane</location>
        <topology evidence="16">Multi-pass membrane protein</topology>
    </subcellularLocation>
</comment>
<evidence type="ECO:0000256" key="11">
    <source>
        <dbReference type="ARBA" id="ARBA00023170"/>
    </source>
</evidence>
<evidence type="ECO:0000256" key="15">
    <source>
        <dbReference type="ARBA" id="ARBA00023303"/>
    </source>
</evidence>
<accession>A0A7E6EDM9</accession>
<evidence type="ECO:0000256" key="7">
    <source>
        <dbReference type="ARBA" id="ARBA00023018"/>
    </source>
</evidence>
<dbReference type="GeneID" id="114515105"/>
<keyword evidence="23" id="KW-1185">Reference proteome</keyword>
<evidence type="ECO:0000256" key="6">
    <source>
        <dbReference type="ARBA" id="ARBA00022989"/>
    </source>
</evidence>
<dbReference type="CTD" id="1145"/>
<evidence type="ECO:0000256" key="18">
    <source>
        <dbReference type="ARBA" id="ARBA00036239"/>
    </source>
</evidence>
<dbReference type="InterPro" id="IPR036719">
    <property type="entry name" value="Neuro-gated_channel_TM_sf"/>
</dbReference>
<evidence type="ECO:0000313" key="23">
    <source>
        <dbReference type="Proteomes" id="UP000504628"/>
    </source>
</evidence>
<keyword evidence="5 19" id="KW-0732">Signal</keyword>
<dbReference type="FunFam" id="2.70.170.10:FF:000012">
    <property type="entry name" value="Nicotinic acetylcholine receptor subunit gamma"/>
    <property type="match status" value="1"/>
</dbReference>
<dbReference type="PROSITE" id="PS00236">
    <property type="entry name" value="NEUROTR_ION_CHANNEL"/>
    <property type="match status" value="1"/>
</dbReference>
<dbReference type="InterPro" id="IPR006029">
    <property type="entry name" value="Neurotrans-gated_channel_TM"/>
</dbReference>
<evidence type="ECO:0000256" key="17">
    <source>
        <dbReference type="ARBA" id="ARBA00034430"/>
    </source>
</evidence>
<dbReference type="InterPro" id="IPR018000">
    <property type="entry name" value="Neurotransmitter_ion_chnl_CS"/>
</dbReference>
<feature type="domain" description="Neurotransmitter-gated ion-channel ligand-binding" evidence="21">
    <location>
        <begin position="26"/>
        <end position="240"/>
    </location>
</feature>
<evidence type="ECO:0000256" key="20">
    <source>
        <dbReference type="SAM" id="MobiDB-lite"/>
    </source>
</evidence>
<evidence type="ECO:0000256" key="14">
    <source>
        <dbReference type="ARBA" id="ARBA00023286"/>
    </source>
</evidence>
<dbReference type="GO" id="GO:0022848">
    <property type="term" value="F:acetylcholine-gated monoatomic cation-selective channel activity"/>
    <property type="evidence" value="ECO:0007669"/>
    <property type="project" value="InterPro"/>
</dbReference>
<reference evidence="24" key="1">
    <citation type="submission" date="2025-08" db="UniProtKB">
        <authorList>
            <consortium name="RefSeq"/>
        </authorList>
    </citation>
    <scope>IDENTIFICATION</scope>
    <source>
        <tissue evidence="24">Muscle</tissue>
    </source>
</reference>
<dbReference type="InterPro" id="IPR038050">
    <property type="entry name" value="Neuro_actylchol_rec"/>
</dbReference>
<feature type="chain" id="PRO_5029035065" evidence="19">
    <location>
        <begin position="21"/>
        <end position="480"/>
    </location>
</feature>
<evidence type="ECO:0000256" key="19">
    <source>
        <dbReference type="RuleBase" id="RU000687"/>
    </source>
</evidence>
<comment type="similarity">
    <text evidence="19">Belongs to the ligand-gated ion channel (TC 1.A.9) family.</text>
</comment>
<evidence type="ECO:0000313" key="24">
    <source>
        <dbReference type="RefSeq" id="XP_035889077.1"/>
    </source>
</evidence>
<dbReference type="RefSeq" id="XP_035889077.1">
    <property type="nucleotide sequence ID" value="XM_036033184.1"/>
</dbReference>
<evidence type="ECO:0000259" key="21">
    <source>
        <dbReference type="Pfam" id="PF02931"/>
    </source>
</evidence>
<dbReference type="InterPro" id="IPR036734">
    <property type="entry name" value="Neur_chan_lig-bd_sf"/>
</dbReference>
<keyword evidence="9 19" id="KW-0472">Membrane</keyword>
<feature type="transmembrane region" description="Helical" evidence="19">
    <location>
        <begin position="446"/>
        <end position="468"/>
    </location>
</feature>
<evidence type="ECO:0000256" key="4">
    <source>
        <dbReference type="ARBA" id="ARBA00022692"/>
    </source>
</evidence>
<feature type="region of interest" description="Disordered" evidence="20">
    <location>
        <begin position="303"/>
        <end position="327"/>
    </location>
</feature>
<keyword evidence="3" id="KW-1003">Cell membrane</keyword>
<feature type="domain" description="Neurotransmitter-gated ion-channel transmembrane" evidence="22">
    <location>
        <begin position="325"/>
        <end position="463"/>
    </location>
</feature>
<evidence type="ECO:0000256" key="1">
    <source>
        <dbReference type="ARBA" id="ARBA00003328"/>
    </source>
</evidence>
<name>A0A7E6EDM9_9CHIR</name>
<dbReference type="FunFam" id="1.20.58.390:FF:000048">
    <property type="entry name" value="Cholinergic receptor nicotinic epsilon subunit"/>
    <property type="match status" value="1"/>
</dbReference>
<dbReference type="AlphaFoldDB" id="A0A7E6EDM9"/>
<comment type="caution">
    <text evidence="19">Lacks conserved residue(s) required for the propagation of feature annotation.</text>
</comment>
<dbReference type="PANTHER" id="PTHR18945">
    <property type="entry name" value="NEUROTRANSMITTER GATED ION CHANNEL"/>
    <property type="match status" value="1"/>
</dbReference>
<keyword evidence="15 19" id="KW-0407">Ion channel</keyword>
<feature type="transmembrane region" description="Helical" evidence="19">
    <location>
        <begin position="241"/>
        <end position="264"/>
    </location>
</feature>
<dbReference type="InterPro" id="IPR002394">
    <property type="entry name" value="Nicotinic_acetylcholine_rcpt"/>
</dbReference>
<evidence type="ECO:0000256" key="8">
    <source>
        <dbReference type="ARBA" id="ARBA00023065"/>
    </source>
</evidence>
<evidence type="ECO:0000256" key="10">
    <source>
        <dbReference type="ARBA" id="ARBA00023157"/>
    </source>
</evidence>
<dbReference type="SUPFAM" id="SSF63712">
    <property type="entry name" value="Nicotinic receptor ligand binding domain-like"/>
    <property type="match status" value="1"/>
</dbReference>
<dbReference type="Gene3D" id="2.70.170.10">
    <property type="entry name" value="Neurotransmitter-gated ion-channel ligand-binding domain"/>
    <property type="match status" value="1"/>
</dbReference>
<organism evidence="23 24">
    <name type="scientific">Phyllostomus discolor</name>
    <name type="common">pale spear-nosed bat</name>
    <dbReference type="NCBI Taxonomy" id="89673"/>
    <lineage>
        <taxon>Eukaryota</taxon>
        <taxon>Metazoa</taxon>
        <taxon>Chordata</taxon>
        <taxon>Craniata</taxon>
        <taxon>Vertebrata</taxon>
        <taxon>Euteleostomi</taxon>
        <taxon>Mammalia</taxon>
        <taxon>Eutheria</taxon>
        <taxon>Laurasiatheria</taxon>
        <taxon>Chiroptera</taxon>
        <taxon>Yangochiroptera</taxon>
        <taxon>Phyllostomidae</taxon>
        <taxon>Phyllostominae</taxon>
        <taxon>Phyllostomus</taxon>
    </lineage>
</organism>
<dbReference type="Pfam" id="PF02931">
    <property type="entry name" value="Neur_chan_LBD"/>
    <property type="match status" value="1"/>
</dbReference>
<dbReference type="InterPro" id="IPR006202">
    <property type="entry name" value="Neur_chan_lig-bd"/>
</dbReference>
<keyword evidence="8 19" id="KW-0406">Ion transport</keyword>
<evidence type="ECO:0000256" key="3">
    <source>
        <dbReference type="ARBA" id="ARBA00022475"/>
    </source>
</evidence>
<evidence type="ECO:0000256" key="13">
    <source>
        <dbReference type="ARBA" id="ARBA00023257"/>
    </source>
</evidence>
<keyword evidence="13" id="KW-0628">Postsynaptic cell membrane</keyword>
<keyword evidence="4 19" id="KW-0812">Transmembrane</keyword>
<proteinExistence type="inferred from homology"/>
<dbReference type="Proteomes" id="UP000504628">
    <property type="component" value="Chromosome 8"/>
</dbReference>
<dbReference type="GO" id="GO:0004888">
    <property type="term" value="F:transmembrane signaling receptor activity"/>
    <property type="evidence" value="ECO:0007669"/>
    <property type="project" value="InterPro"/>
</dbReference>
<keyword evidence="14" id="KW-1071">Ligand-gated ion channel</keyword>